<gene>
    <name evidence="6" type="ORF">SAMN05444515_11817</name>
</gene>
<keyword evidence="3" id="KW-0479">Metal-binding</keyword>
<sequence>MPIDRDAATAFWIATPGRGELRREILPPLPADHVQVTALYSGISRGTESLVFHGHVPPTEYQRMRAPFQAGDFPGPVKYGYASVGRVDCGPADLMGRSVFCLHPHQDHYQVPATAVTPLPEGLPPGRAVLAANMETAINGIWDAGIGPGDRVCVIGAGVVGALVAYLAARIPGTRVTLVDINEGRAALAQALGAGFARPEAAPEDQDHVIHVSGQPDGLDHALTLAGDEGLVLEMSWYGDRPVTLPLGGAFHARRLTLRSSQVGRLPPSRTPRWDYRRRLALALELLKDPVLEPLISGESDFLALPRVMPSLADGAGQVLCHRIRYPAAMSND</sequence>
<dbReference type="SUPFAM" id="SSF50129">
    <property type="entry name" value="GroES-like"/>
    <property type="match status" value="1"/>
</dbReference>
<accession>A0A1H7QKV8</accession>
<dbReference type="Gene3D" id="3.90.180.10">
    <property type="entry name" value="Medium-chain alcohol dehydrogenases, catalytic domain"/>
    <property type="match status" value="1"/>
</dbReference>
<proteinExistence type="inferred from homology"/>
<name>A0A1H7QKV8_9GAMM</name>
<evidence type="ECO:0000313" key="7">
    <source>
        <dbReference type="Proteomes" id="UP000199256"/>
    </source>
</evidence>
<organism evidence="6 7">
    <name type="scientific">Ectothiorhodospira marina</name>
    <dbReference type="NCBI Taxonomy" id="1396821"/>
    <lineage>
        <taxon>Bacteria</taxon>
        <taxon>Pseudomonadati</taxon>
        <taxon>Pseudomonadota</taxon>
        <taxon>Gammaproteobacteria</taxon>
        <taxon>Chromatiales</taxon>
        <taxon>Ectothiorhodospiraceae</taxon>
        <taxon>Ectothiorhodospira</taxon>
    </lineage>
</organism>
<evidence type="ECO:0000313" key="6">
    <source>
        <dbReference type="EMBL" id="SEL48429.1"/>
    </source>
</evidence>
<dbReference type="CDD" id="cd08255">
    <property type="entry name" value="2-desacetyl-2-hydroxyethyl_bacteriochlorophyllide_like"/>
    <property type="match status" value="1"/>
</dbReference>
<evidence type="ECO:0000256" key="5">
    <source>
        <dbReference type="ARBA" id="ARBA00023002"/>
    </source>
</evidence>
<comment type="cofactor">
    <cofactor evidence="1">
        <name>Zn(2+)</name>
        <dbReference type="ChEBI" id="CHEBI:29105"/>
    </cofactor>
</comment>
<evidence type="ECO:0000256" key="4">
    <source>
        <dbReference type="ARBA" id="ARBA00022833"/>
    </source>
</evidence>
<dbReference type="InterPro" id="IPR011032">
    <property type="entry name" value="GroES-like_sf"/>
</dbReference>
<dbReference type="PANTHER" id="PTHR43350:SF19">
    <property type="entry name" value="D-GULOSIDE 3-DEHYDROGENASE"/>
    <property type="match status" value="1"/>
</dbReference>
<evidence type="ECO:0000256" key="1">
    <source>
        <dbReference type="ARBA" id="ARBA00001947"/>
    </source>
</evidence>
<dbReference type="GO" id="GO:0046872">
    <property type="term" value="F:metal ion binding"/>
    <property type="evidence" value="ECO:0007669"/>
    <property type="project" value="UniProtKB-KW"/>
</dbReference>
<dbReference type="EMBL" id="FOAA01000018">
    <property type="protein sequence ID" value="SEL48429.1"/>
    <property type="molecule type" value="Genomic_DNA"/>
</dbReference>
<comment type="similarity">
    <text evidence="2">Belongs to the zinc-containing alcohol dehydrogenase family.</text>
</comment>
<evidence type="ECO:0000256" key="3">
    <source>
        <dbReference type="ARBA" id="ARBA00022723"/>
    </source>
</evidence>
<keyword evidence="4" id="KW-0862">Zinc</keyword>
<dbReference type="GO" id="GO:0016491">
    <property type="term" value="F:oxidoreductase activity"/>
    <property type="evidence" value="ECO:0007669"/>
    <property type="project" value="UniProtKB-KW"/>
</dbReference>
<keyword evidence="5" id="KW-0560">Oxidoreductase</keyword>
<dbReference type="Proteomes" id="UP000199256">
    <property type="component" value="Unassembled WGS sequence"/>
</dbReference>
<dbReference type="InterPro" id="IPR036291">
    <property type="entry name" value="NAD(P)-bd_dom_sf"/>
</dbReference>
<reference evidence="7" key="1">
    <citation type="submission" date="2016-10" db="EMBL/GenBank/DDBJ databases">
        <authorList>
            <person name="Varghese N."/>
            <person name="Submissions S."/>
        </authorList>
    </citation>
    <scope>NUCLEOTIDE SEQUENCE [LARGE SCALE GENOMIC DNA]</scope>
    <source>
        <strain evidence="7">DSM 241</strain>
    </source>
</reference>
<dbReference type="Gene3D" id="3.40.50.720">
    <property type="entry name" value="NAD(P)-binding Rossmann-like Domain"/>
    <property type="match status" value="1"/>
</dbReference>
<keyword evidence="7" id="KW-1185">Reference proteome</keyword>
<dbReference type="PANTHER" id="PTHR43350">
    <property type="entry name" value="NAD-DEPENDENT ALCOHOL DEHYDROGENASE"/>
    <property type="match status" value="1"/>
</dbReference>
<protein>
    <submittedName>
        <fullName evidence="6">Threonine dehydrogenase</fullName>
    </submittedName>
</protein>
<dbReference type="STRING" id="1396821.SAMN05444515_11817"/>
<dbReference type="OrthoDB" id="9781588at2"/>
<dbReference type="AlphaFoldDB" id="A0A1H7QKV8"/>
<dbReference type="SUPFAM" id="SSF51735">
    <property type="entry name" value="NAD(P)-binding Rossmann-fold domains"/>
    <property type="match status" value="1"/>
</dbReference>
<evidence type="ECO:0000256" key="2">
    <source>
        <dbReference type="ARBA" id="ARBA00008072"/>
    </source>
</evidence>